<dbReference type="EMBL" id="KB446547">
    <property type="protein sequence ID" value="EME38220.1"/>
    <property type="molecule type" value="Genomic_DNA"/>
</dbReference>
<protein>
    <submittedName>
        <fullName evidence="1">Uncharacterized protein</fullName>
    </submittedName>
</protein>
<sequence>MLESNEHAQENEGLLCKDFLVSIHHDRHGGARVSLRNRKGHRGQDNKVEVAIIRAEHIARPQDLFQCLQTLVPMTKPLPRKEAFSTFTNSLRHDTGRAKIIEIFTSGATRITEAVAGAVELL</sequence>
<organism evidence="1 2">
    <name type="scientific">Dothistroma septosporum (strain NZE10 / CBS 128990)</name>
    <name type="common">Red band needle blight fungus</name>
    <name type="synonym">Mycosphaerella pini</name>
    <dbReference type="NCBI Taxonomy" id="675120"/>
    <lineage>
        <taxon>Eukaryota</taxon>
        <taxon>Fungi</taxon>
        <taxon>Dikarya</taxon>
        <taxon>Ascomycota</taxon>
        <taxon>Pezizomycotina</taxon>
        <taxon>Dothideomycetes</taxon>
        <taxon>Dothideomycetidae</taxon>
        <taxon>Mycosphaerellales</taxon>
        <taxon>Mycosphaerellaceae</taxon>
        <taxon>Dothistroma</taxon>
    </lineage>
</organism>
<dbReference type="AlphaFoldDB" id="N1PDE8"/>
<reference evidence="2" key="1">
    <citation type="journal article" date="2012" name="PLoS Genet.">
        <title>The genomes of the fungal plant pathogens Cladosporium fulvum and Dothistroma septosporum reveal adaptation to different hosts and lifestyles but also signatures of common ancestry.</title>
        <authorList>
            <person name="de Wit P.J.G.M."/>
            <person name="van der Burgt A."/>
            <person name="Oekmen B."/>
            <person name="Stergiopoulos I."/>
            <person name="Abd-Elsalam K.A."/>
            <person name="Aerts A.L."/>
            <person name="Bahkali A.H."/>
            <person name="Beenen H.G."/>
            <person name="Chettri P."/>
            <person name="Cox M.P."/>
            <person name="Datema E."/>
            <person name="de Vries R.P."/>
            <person name="Dhillon B."/>
            <person name="Ganley A.R."/>
            <person name="Griffiths S.A."/>
            <person name="Guo Y."/>
            <person name="Hamelin R.C."/>
            <person name="Henrissat B."/>
            <person name="Kabir M.S."/>
            <person name="Jashni M.K."/>
            <person name="Kema G."/>
            <person name="Klaubauf S."/>
            <person name="Lapidus A."/>
            <person name="Levasseur A."/>
            <person name="Lindquist E."/>
            <person name="Mehrabi R."/>
            <person name="Ohm R.A."/>
            <person name="Owen T.J."/>
            <person name="Salamov A."/>
            <person name="Schwelm A."/>
            <person name="Schijlen E."/>
            <person name="Sun H."/>
            <person name="van den Burg H.A."/>
            <person name="van Ham R.C.H.J."/>
            <person name="Zhang S."/>
            <person name="Goodwin S.B."/>
            <person name="Grigoriev I.V."/>
            <person name="Collemare J."/>
            <person name="Bradshaw R.E."/>
        </authorList>
    </citation>
    <scope>NUCLEOTIDE SEQUENCE [LARGE SCALE GENOMIC DNA]</scope>
    <source>
        <strain evidence="2">NZE10 / CBS 128990</strain>
    </source>
</reference>
<name>N1PDE8_DOTSN</name>
<evidence type="ECO:0000313" key="1">
    <source>
        <dbReference type="EMBL" id="EME38220.1"/>
    </source>
</evidence>
<proteinExistence type="predicted"/>
<dbReference type="Proteomes" id="UP000016933">
    <property type="component" value="Unassembled WGS sequence"/>
</dbReference>
<evidence type="ECO:0000313" key="2">
    <source>
        <dbReference type="Proteomes" id="UP000016933"/>
    </source>
</evidence>
<dbReference type="HOGENOM" id="CLU_2026674_0_0_1"/>
<accession>N1PDE8</accession>
<reference evidence="1 2" key="2">
    <citation type="journal article" date="2012" name="PLoS Pathog.">
        <title>Diverse lifestyles and strategies of plant pathogenesis encoded in the genomes of eighteen Dothideomycetes fungi.</title>
        <authorList>
            <person name="Ohm R.A."/>
            <person name="Feau N."/>
            <person name="Henrissat B."/>
            <person name="Schoch C.L."/>
            <person name="Horwitz B.A."/>
            <person name="Barry K.W."/>
            <person name="Condon B.J."/>
            <person name="Copeland A.C."/>
            <person name="Dhillon B."/>
            <person name="Glaser F."/>
            <person name="Hesse C.N."/>
            <person name="Kosti I."/>
            <person name="LaButti K."/>
            <person name="Lindquist E.A."/>
            <person name="Lucas S."/>
            <person name="Salamov A.A."/>
            <person name="Bradshaw R.E."/>
            <person name="Ciuffetti L."/>
            <person name="Hamelin R.C."/>
            <person name="Kema G.H.J."/>
            <person name="Lawrence C."/>
            <person name="Scott J.A."/>
            <person name="Spatafora J.W."/>
            <person name="Turgeon B.G."/>
            <person name="de Wit P.J.G.M."/>
            <person name="Zhong S."/>
            <person name="Goodwin S.B."/>
            <person name="Grigoriev I.V."/>
        </authorList>
    </citation>
    <scope>NUCLEOTIDE SEQUENCE [LARGE SCALE GENOMIC DNA]</scope>
    <source>
        <strain evidence="2">NZE10 / CBS 128990</strain>
    </source>
</reference>
<gene>
    <name evidence="1" type="ORF">DOTSEDRAFT_29291</name>
</gene>
<keyword evidence="2" id="KW-1185">Reference proteome</keyword>